<evidence type="ECO:0000256" key="1">
    <source>
        <dbReference type="ARBA" id="ARBA00004123"/>
    </source>
</evidence>
<dbReference type="Proteomes" id="UP000245207">
    <property type="component" value="Unassembled WGS sequence"/>
</dbReference>
<dbReference type="GO" id="GO:0000976">
    <property type="term" value="F:transcription cis-regulatory region binding"/>
    <property type="evidence" value="ECO:0007669"/>
    <property type="project" value="TreeGrafter"/>
</dbReference>
<reference evidence="9" key="1">
    <citation type="submission" date="2016-07" db="EMBL/GenBank/DDBJ databases">
        <title>The genome of Artemisia annua provides insight into the evolution of Asteraceae family and artemisinin biosynthesis.</title>
        <authorList>
            <person name="Shen Q."/>
            <person name="Zhang L."/>
            <person name="Liao Z."/>
            <person name="Wang S."/>
            <person name="Yan T."/>
            <person name="Shi P."/>
            <person name="Liu M."/>
            <person name="Fu X."/>
            <person name="Pan Q."/>
            <person name="Wang Y."/>
            <person name="Lv Z."/>
            <person name="Lu X."/>
            <person name="Zhang F."/>
            <person name="Jiang W."/>
            <person name="Ma Y."/>
            <person name="Chen M."/>
            <person name="Hao X."/>
            <person name="Li L."/>
            <person name="Tang Y."/>
            <person name="Sun X."/>
            <person name="Brodelius P.E."/>
            <person name="Rose J.K.C."/>
            <person name="Tang K."/>
        </authorList>
    </citation>
    <scope>NUCLEOTIDE SEQUENCE</scope>
</reference>
<dbReference type="GO" id="GO:0005634">
    <property type="term" value="C:nucleus"/>
    <property type="evidence" value="ECO:0007669"/>
    <property type="project" value="UniProtKB-SubCell"/>
</dbReference>
<feature type="compositionally biased region" description="Basic and acidic residues" evidence="7">
    <location>
        <begin position="177"/>
        <end position="189"/>
    </location>
</feature>
<dbReference type="InterPro" id="IPR011598">
    <property type="entry name" value="bHLH_dom"/>
</dbReference>
<dbReference type="Gene3D" id="4.10.280.10">
    <property type="entry name" value="Helix-loop-helix DNA-binding domain"/>
    <property type="match status" value="1"/>
</dbReference>
<dbReference type="SUPFAM" id="SSF47459">
    <property type="entry name" value="HLH, helix-loop-helix DNA-binding domain"/>
    <property type="match status" value="1"/>
</dbReference>
<keyword evidence="4 5" id="KW-0539">Nucleus</keyword>
<dbReference type="EMBL" id="KX641006">
    <property type="protein sequence ID" value="ASU47398.1"/>
    <property type="molecule type" value="mRNA"/>
</dbReference>
<sequence length="357" mass="39581">MGKSLLGPDNSDDAEWFYVVSLTRSFSAGDGSAPANSFASNSVIWLTGAHSLLSFDCVRAKEAHIHGLETLVYIPTTNGVVEMGSFHVINHTESDLAHRAKSLFEMGARLPQEEESMNIIDFGTITFDQQPKKLGKIVKNMNMKGNEVSETGSEESDSDCQLVVATSKKVGQKKKGRDPPINHVEAERQRREKLNQRFYTLRSVVPNVSKMDKASLLADAVCYINELKGKVEELEAQLQATNNQPKLKKIKIEIPDVTIVPKSNGAKIYNKKTQTKMIENLEVEVKMVGEDAMIRVQSGNGDWPAAKLMDALREMEVKVHHASMSCVNDIMLQDVVARITGSTEDEVKSHLLARLNQ</sequence>
<evidence type="ECO:0000256" key="2">
    <source>
        <dbReference type="ARBA" id="ARBA00023015"/>
    </source>
</evidence>
<keyword evidence="6" id="KW-0175">Coiled coil</keyword>
<evidence type="ECO:0000259" key="8">
    <source>
        <dbReference type="PROSITE" id="PS50888"/>
    </source>
</evidence>
<dbReference type="STRING" id="35608.A0A2U1PZ40"/>
<dbReference type="AlphaFoldDB" id="A0A2U1PZ40"/>
<evidence type="ECO:0000256" key="6">
    <source>
        <dbReference type="SAM" id="Coils"/>
    </source>
</evidence>
<feature type="domain" description="BHLH" evidence="8">
    <location>
        <begin position="178"/>
        <end position="227"/>
    </location>
</feature>
<dbReference type="PANTHER" id="PTHR11514">
    <property type="entry name" value="MYC"/>
    <property type="match status" value="1"/>
</dbReference>
<dbReference type="EMBL" id="PKPP01000584">
    <property type="protein sequence ID" value="PWA90985.1"/>
    <property type="molecule type" value="Genomic_DNA"/>
</dbReference>
<comment type="subcellular location">
    <subcellularLocation>
        <location evidence="1 5">Nucleus</location>
    </subcellularLocation>
</comment>
<dbReference type="OrthoDB" id="1926382at2759"/>
<evidence type="ECO:0000256" key="3">
    <source>
        <dbReference type="ARBA" id="ARBA00023163"/>
    </source>
</evidence>
<dbReference type="PROSITE" id="PS50888">
    <property type="entry name" value="BHLH"/>
    <property type="match status" value="1"/>
</dbReference>
<dbReference type="InterPro" id="IPR045084">
    <property type="entry name" value="AIB/MYC-like"/>
</dbReference>
<dbReference type="Pfam" id="PF22754">
    <property type="entry name" value="bHLH-TF_ACT-like_plant"/>
    <property type="match status" value="1"/>
</dbReference>
<dbReference type="InterPro" id="IPR025610">
    <property type="entry name" value="MYC/MYB_N"/>
</dbReference>
<reference evidence="10 11" key="2">
    <citation type="journal article" date="2018" name="Mol. Plant">
        <title>The genome of Artemisia annua provides insight into the evolution of Asteraceae family and artemisinin biosynthesis.</title>
        <authorList>
            <person name="Shen Q."/>
            <person name="Zhang L."/>
            <person name="Liao Z."/>
            <person name="Wang S."/>
            <person name="Yan T."/>
            <person name="Shi P."/>
            <person name="Liu M."/>
            <person name="Fu X."/>
            <person name="Pan Q."/>
            <person name="Wang Y."/>
            <person name="Lv Z."/>
            <person name="Lu X."/>
            <person name="Zhang F."/>
            <person name="Jiang W."/>
            <person name="Ma Y."/>
            <person name="Chen M."/>
            <person name="Hao X."/>
            <person name="Li L."/>
            <person name="Tang Y."/>
            <person name="Lv G."/>
            <person name="Zhou Y."/>
            <person name="Sun X."/>
            <person name="Brodelius P.E."/>
            <person name="Rose J.K.C."/>
            <person name="Tang K."/>
        </authorList>
    </citation>
    <scope>NUCLEOTIDE SEQUENCE [LARGE SCALE GENOMIC DNA]</scope>
    <source>
        <strain evidence="11">cv. Huhao1</strain>
        <tissue evidence="10">Leaf</tissue>
    </source>
</reference>
<keyword evidence="2 5" id="KW-0805">Transcription regulation</keyword>
<evidence type="ECO:0000313" key="11">
    <source>
        <dbReference type="Proteomes" id="UP000245207"/>
    </source>
</evidence>
<dbReference type="GO" id="GO:0003700">
    <property type="term" value="F:DNA-binding transcription factor activity"/>
    <property type="evidence" value="ECO:0007669"/>
    <property type="project" value="InterPro"/>
</dbReference>
<dbReference type="Pfam" id="PF00010">
    <property type="entry name" value="HLH"/>
    <property type="match status" value="1"/>
</dbReference>
<evidence type="ECO:0000256" key="4">
    <source>
        <dbReference type="ARBA" id="ARBA00023242"/>
    </source>
</evidence>
<dbReference type="PANTHER" id="PTHR11514:SF40">
    <property type="entry name" value="TRANSCRIPTION FACTOR BHLH14"/>
    <property type="match status" value="1"/>
</dbReference>
<dbReference type="GO" id="GO:0046983">
    <property type="term" value="F:protein dimerization activity"/>
    <property type="evidence" value="ECO:0007669"/>
    <property type="project" value="InterPro"/>
</dbReference>
<accession>A0A2U1PZ40</accession>
<feature type="region of interest" description="Disordered" evidence="7">
    <location>
        <begin position="169"/>
        <end position="189"/>
    </location>
</feature>
<evidence type="ECO:0000256" key="7">
    <source>
        <dbReference type="SAM" id="MobiDB-lite"/>
    </source>
</evidence>
<gene>
    <name evidence="10" type="ORF">CTI12_AA095110</name>
</gene>
<protein>
    <recommendedName>
        <fullName evidence="5">Transcription factor</fullName>
        <shortName evidence="5">bHLH transcription factor</shortName>
    </recommendedName>
    <alternativeName>
        <fullName evidence="5">Basic helix-loop-helix protein</fullName>
    </alternativeName>
</protein>
<feature type="coiled-coil region" evidence="6">
    <location>
        <begin position="217"/>
        <end position="244"/>
    </location>
</feature>
<proteinExistence type="evidence at transcript level"/>
<dbReference type="SMART" id="SM00353">
    <property type="entry name" value="HLH"/>
    <property type="match status" value="1"/>
</dbReference>
<keyword evidence="3 5" id="KW-0804">Transcription</keyword>
<evidence type="ECO:0000313" key="10">
    <source>
        <dbReference type="EMBL" id="PWA90985.1"/>
    </source>
</evidence>
<keyword evidence="11" id="KW-1185">Reference proteome</keyword>
<evidence type="ECO:0000313" key="9">
    <source>
        <dbReference type="EMBL" id="ASU47398.1"/>
    </source>
</evidence>
<name>A0A2U1PZ40_ARTAN</name>
<dbReference type="InterPro" id="IPR054502">
    <property type="entry name" value="bHLH-TF_ACT-like_plant"/>
</dbReference>
<dbReference type="InterPro" id="IPR036638">
    <property type="entry name" value="HLH_DNA-bd_sf"/>
</dbReference>
<dbReference type="Pfam" id="PF14215">
    <property type="entry name" value="bHLH-MYC_N"/>
    <property type="match status" value="1"/>
</dbReference>
<organism evidence="10 11">
    <name type="scientific">Artemisia annua</name>
    <name type="common">Sweet wormwood</name>
    <dbReference type="NCBI Taxonomy" id="35608"/>
    <lineage>
        <taxon>Eukaryota</taxon>
        <taxon>Viridiplantae</taxon>
        <taxon>Streptophyta</taxon>
        <taxon>Embryophyta</taxon>
        <taxon>Tracheophyta</taxon>
        <taxon>Spermatophyta</taxon>
        <taxon>Magnoliopsida</taxon>
        <taxon>eudicotyledons</taxon>
        <taxon>Gunneridae</taxon>
        <taxon>Pentapetalae</taxon>
        <taxon>asterids</taxon>
        <taxon>campanulids</taxon>
        <taxon>Asterales</taxon>
        <taxon>Asteraceae</taxon>
        <taxon>Asteroideae</taxon>
        <taxon>Anthemideae</taxon>
        <taxon>Artemisiinae</taxon>
        <taxon>Artemisia</taxon>
    </lineage>
</organism>
<evidence type="ECO:0000256" key="5">
    <source>
        <dbReference type="RuleBase" id="RU369104"/>
    </source>
</evidence>